<dbReference type="AlphaFoldDB" id="A0A832XH19"/>
<dbReference type="EMBL" id="DVAB01000042">
    <property type="protein sequence ID" value="HIK00894.1"/>
    <property type="molecule type" value="Genomic_DNA"/>
</dbReference>
<organism evidence="1 2">
    <name type="scientific">Candidatus Naiadarchaeum limnaeum</name>
    <dbReference type="NCBI Taxonomy" id="2756139"/>
    <lineage>
        <taxon>Archaea</taxon>
        <taxon>Candidatus Undinarchaeota</taxon>
        <taxon>Candidatus Undinarchaeia</taxon>
        <taxon>Candidatus Naiadarchaeales</taxon>
        <taxon>Candidatus Naiadarchaeaceae</taxon>
        <taxon>Candidatus Naiadarchaeum</taxon>
    </lineage>
</organism>
<name>A0A832XH19_9ARCH</name>
<proteinExistence type="predicted"/>
<keyword evidence="2" id="KW-1185">Reference proteome</keyword>
<comment type="caution">
    <text evidence="1">The sequence shown here is derived from an EMBL/GenBank/DDBJ whole genome shotgun (WGS) entry which is preliminary data.</text>
</comment>
<evidence type="ECO:0000313" key="2">
    <source>
        <dbReference type="Proteomes" id="UP000646946"/>
    </source>
</evidence>
<sequence>MKIEVLQDENIPRAIGIKLDQGDEPHRYYEELKEKIGDIKLDYIIGIGVEKREKNEVINDPDAEIKLILNCILGFSGARKIKVIVSDPRKLSNWSFLIKDLKDVIGGRVLLIMEKEYVQQGYLLRIVKLLGQTPIRMEVDSYALRHRLDSVEAAMESLRKIIHNFPLVIVYEPVKD</sequence>
<accession>A0A832XH19</accession>
<protein>
    <submittedName>
        <fullName evidence="1">Uncharacterized protein</fullName>
    </submittedName>
</protein>
<evidence type="ECO:0000313" key="1">
    <source>
        <dbReference type="EMBL" id="HIK00894.1"/>
    </source>
</evidence>
<dbReference type="Proteomes" id="UP000646946">
    <property type="component" value="Unassembled WGS sequence"/>
</dbReference>
<gene>
    <name evidence="1" type="ORF">H1016_05160</name>
</gene>
<reference evidence="1 2" key="1">
    <citation type="journal article" name="Nat. Commun.">
        <title>Undinarchaeota illuminate DPANN phylogeny and the impact of gene transfer on archaeal evolution.</title>
        <authorList>
            <person name="Dombrowski N."/>
            <person name="Williams T.A."/>
            <person name="Sun J."/>
            <person name="Woodcroft B.J."/>
            <person name="Lee J.H."/>
            <person name="Minh B.Q."/>
            <person name="Rinke C."/>
            <person name="Spang A."/>
        </authorList>
    </citation>
    <scope>NUCLEOTIDE SEQUENCE [LARGE SCALE GENOMIC DNA]</scope>
    <source>
        <strain evidence="1">MAG_bin1129</strain>
    </source>
</reference>